<protein>
    <submittedName>
        <fullName evidence="1">SusF/SusE family outer membrane protein</fullName>
    </submittedName>
</protein>
<dbReference type="RefSeq" id="WP_146780959.1">
    <property type="nucleotide sequence ID" value="NZ_CP042434.1"/>
</dbReference>
<accession>A0A5B8VKN2</accession>
<evidence type="ECO:0000313" key="1">
    <source>
        <dbReference type="EMBL" id="QEC71581.1"/>
    </source>
</evidence>
<evidence type="ECO:0000313" key="2">
    <source>
        <dbReference type="Proteomes" id="UP000321291"/>
    </source>
</evidence>
<dbReference type="EMBL" id="CP042434">
    <property type="protein sequence ID" value="QEC71581.1"/>
    <property type="molecule type" value="Genomic_DNA"/>
</dbReference>
<dbReference type="Gene3D" id="2.60.40.3620">
    <property type="match status" value="2"/>
</dbReference>
<dbReference type="CDD" id="cd12967">
    <property type="entry name" value="CBM_SusE-F_like_u1"/>
    <property type="match status" value="1"/>
</dbReference>
<dbReference type="KEGG" id="agi:FSB73_07760"/>
<dbReference type="AlphaFoldDB" id="A0A5B8VKN2"/>
<dbReference type="Proteomes" id="UP000321291">
    <property type="component" value="Chromosome"/>
</dbReference>
<sequence>MARIKADVNQYNGAASTVNTAFSNAVLLQITPYGLNLYVPGDYQGWNPAAAPFIGPVAGKAGLYEGYVYINGSGIQYFKLTSAPDFDHINYGDGGNNTFSTDGNAAGLSVPEGGYYELTADLNNNTWTAVQTTWSMLGDATPGGWVTDTELQYDEVKQVWKTTAYLSSNGSFKFRANNGWVIDFGINADGDLSYADNPFFGYDASVMNITVPESATYDIVLDLHVPGKYTYSLTKK</sequence>
<gene>
    <name evidence="1" type="ORF">FSB73_07760</name>
</gene>
<organism evidence="1 2">
    <name type="scientific">Arachidicoccus ginsenosidivorans</name>
    <dbReference type="NCBI Taxonomy" id="496057"/>
    <lineage>
        <taxon>Bacteria</taxon>
        <taxon>Pseudomonadati</taxon>
        <taxon>Bacteroidota</taxon>
        <taxon>Chitinophagia</taxon>
        <taxon>Chitinophagales</taxon>
        <taxon>Chitinophagaceae</taxon>
        <taxon>Arachidicoccus</taxon>
    </lineage>
</organism>
<dbReference type="OrthoDB" id="975117at2"/>
<proteinExistence type="predicted"/>
<reference evidence="1 2" key="1">
    <citation type="journal article" date="2017" name="Int. J. Syst. Evol. Microbiol.">
        <title>Arachidicoccus ginsenosidivorans sp. nov., with ginsenoside-converting activity isolated from ginseng cultivating soil.</title>
        <authorList>
            <person name="Siddiqi M.Z."/>
            <person name="Aslam Z."/>
            <person name="Im W.T."/>
        </authorList>
    </citation>
    <scope>NUCLEOTIDE SEQUENCE [LARGE SCALE GENOMIC DNA]</scope>
    <source>
        <strain evidence="1 2">Gsoil 809</strain>
    </source>
</reference>
<keyword evidence="2" id="KW-1185">Reference proteome</keyword>
<name>A0A5B8VKN2_9BACT</name>